<reference evidence="1 2" key="1">
    <citation type="submission" date="2020-05" db="EMBL/GenBank/DDBJ databases">
        <title>Epidemiological investigations into extended-spectrum beta-lactam resistant Escherichia coli ST457 carried by Australian Silver gulls identified clonal lineages that cause ExPEC disease.</title>
        <authorList>
            <person name="Nesporova K."/>
            <person name="Wyrsch E.R."/>
            <person name="Valcek A."/>
            <person name="Bitar I."/>
            <person name="Chaw K."/>
            <person name="Harris P."/>
            <person name="Hrabak J."/>
            <person name="Djordjevic S.P."/>
            <person name="Dolejska M."/>
        </authorList>
    </citation>
    <scope>NUCLEOTIDE SEQUENCE [LARGE SCALE GENOMIC DNA]</scope>
    <source>
        <strain evidence="1 2">CE1966</strain>
    </source>
</reference>
<accession>A0A8T3LGH8</accession>
<feature type="non-terminal residue" evidence="1">
    <location>
        <position position="47"/>
    </location>
</feature>
<sequence length="47" mass="5226">MSKRIALFPALLLALLVIVATALTWMNFSQALPRSQWAQAAWSPDIN</sequence>
<dbReference type="EMBL" id="JABFNF010000944">
    <property type="protein sequence ID" value="MBA1890240.1"/>
    <property type="molecule type" value="Genomic_DNA"/>
</dbReference>
<dbReference type="AlphaFoldDB" id="A0A8T3LGH8"/>
<name>A0A8T3LGH8_ECOLX</name>
<protein>
    <submittedName>
        <fullName evidence="1">Uncharacterized protein</fullName>
    </submittedName>
</protein>
<evidence type="ECO:0000313" key="2">
    <source>
        <dbReference type="Proteomes" id="UP000523197"/>
    </source>
</evidence>
<gene>
    <name evidence="1" type="ORF">HLX92_29480</name>
</gene>
<dbReference type="RefSeq" id="WP_181204492.1">
    <property type="nucleotide sequence ID" value="NZ_JABFNF010000944.1"/>
</dbReference>
<dbReference type="Proteomes" id="UP000523197">
    <property type="component" value="Unassembled WGS sequence"/>
</dbReference>
<comment type="caution">
    <text evidence="1">The sequence shown here is derived from an EMBL/GenBank/DDBJ whole genome shotgun (WGS) entry which is preliminary data.</text>
</comment>
<organism evidence="1 2">
    <name type="scientific">Escherichia coli</name>
    <dbReference type="NCBI Taxonomy" id="562"/>
    <lineage>
        <taxon>Bacteria</taxon>
        <taxon>Pseudomonadati</taxon>
        <taxon>Pseudomonadota</taxon>
        <taxon>Gammaproteobacteria</taxon>
        <taxon>Enterobacterales</taxon>
        <taxon>Enterobacteriaceae</taxon>
        <taxon>Escherichia</taxon>
    </lineage>
</organism>
<proteinExistence type="predicted"/>
<evidence type="ECO:0000313" key="1">
    <source>
        <dbReference type="EMBL" id="MBA1890240.1"/>
    </source>
</evidence>